<dbReference type="Gene3D" id="2.130.10.30">
    <property type="entry name" value="Regulator of chromosome condensation 1/beta-lactamase-inhibitor protein II"/>
    <property type="match status" value="2"/>
</dbReference>
<dbReference type="Proteomes" id="UP000332933">
    <property type="component" value="Unassembled WGS sequence"/>
</dbReference>
<evidence type="ECO:0000256" key="3">
    <source>
        <dbReference type="SAM" id="MobiDB-lite"/>
    </source>
</evidence>
<dbReference type="SMART" id="SM00456">
    <property type="entry name" value="WW"/>
    <property type="match status" value="6"/>
</dbReference>
<dbReference type="Pfam" id="PF00397">
    <property type="entry name" value="WW"/>
    <property type="match status" value="1"/>
</dbReference>
<dbReference type="PRINTS" id="PR00633">
    <property type="entry name" value="RCCNDNSATION"/>
</dbReference>
<reference evidence="5" key="2">
    <citation type="submission" date="2019-06" db="EMBL/GenBank/DDBJ databases">
        <title>Genomics analysis of Aphanomyces spp. identifies a new class of oomycete effector associated with host adaptation.</title>
        <authorList>
            <person name="Gaulin E."/>
        </authorList>
    </citation>
    <scope>NUCLEOTIDE SEQUENCE</scope>
    <source>
        <strain evidence="5">CBS 578.67</strain>
    </source>
</reference>
<feature type="domain" description="WW" evidence="4">
    <location>
        <begin position="1141"/>
        <end position="1175"/>
    </location>
</feature>
<feature type="region of interest" description="Disordered" evidence="3">
    <location>
        <begin position="1061"/>
        <end position="1115"/>
    </location>
</feature>
<dbReference type="InterPro" id="IPR009091">
    <property type="entry name" value="RCC1/BLIP-II"/>
</dbReference>
<feature type="compositionally biased region" description="Polar residues" evidence="3">
    <location>
        <begin position="1095"/>
        <end position="1105"/>
    </location>
</feature>
<proteinExistence type="predicted"/>
<feature type="compositionally biased region" description="Low complexity" evidence="3">
    <location>
        <begin position="1"/>
        <end position="10"/>
    </location>
</feature>
<feature type="repeat" description="RCC1" evidence="2">
    <location>
        <begin position="337"/>
        <end position="391"/>
    </location>
</feature>
<feature type="repeat" description="RCC1" evidence="2">
    <location>
        <begin position="279"/>
        <end position="331"/>
    </location>
</feature>
<dbReference type="SMART" id="SM00015">
    <property type="entry name" value="IQ"/>
    <property type="match status" value="4"/>
</dbReference>
<dbReference type="InterPro" id="IPR001202">
    <property type="entry name" value="WW_dom"/>
</dbReference>
<feature type="repeat" description="RCC1" evidence="2">
    <location>
        <begin position="392"/>
        <end position="449"/>
    </location>
</feature>
<dbReference type="OrthoDB" id="10256179at2759"/>
<dbReference type="Pfam" id="PF25390">
    <property type="entry name" value="WD40_RLD"/>
    <property type="match status" value="1"/>
</dbReference>
<dbReference type="AlphaFoldDB" id="A0A485LB36"/>
<feature type="compositionally biased region" description="Basic residues" evidence="3">
    <location>
        <begin position="29"/>
        <end position="43"/>
    </location>
</feature>
<dbReference type="PANTHER" id="PTHR45622:SF70">
    <property type="entry name" value="SECRETION-REGULATING GUANINE NUCLEOTIDE EXCHANGE FACTOR"/>
    <property type="match status" value="1"/>
</dbReference>
<feature type="compositionally biased region" description="Pro residues" evidence="3">
    <location>
        <begin position="11"/>
        <end position="26"/>
    </location>
</feature>
<sequence length="1277" mass="145537">MAGKSSQQPPAGKPPPPPSGPPPPTGSPKARKRKKGGVHPLKKGRLEWGRHMKTKKRDFAATMIQRKFRAYRHHMDHRDERVRVRETMQRIKKHRIFFDREYWEGVNLRDLKRAELEDLAFRLELPVTKGKKEGMIRTIQHWVDLRMHVQNVAIEAAMRATEKKLQAQGCVYVLAAAPKAEPRIIRPLSGRNITVVAAGHESEAMYAIDTGKGAVWLCKTSGLSSQVGFCSTLANQDVFDLPYQSTWLANPNPMQTLRIGHIESIRVAHSHALALAKAGEVYSWGSNPHGQLGAENAAKHHQTPVVVGGIESFVSVSIGVGAQHSIAVCDRVKGRDGVVFAWGANSHAQLGVDLDDGATAAFYPIEVTSLHGIVVRKVSCGTLHSVVVTEQGDVYSWGCNDGGRLAHPMCAADDNIVSRPRQVKGFAPPYEKAIDVVCGPWHTTAIMVERPSQTAGVVFAWGNGTCGQLGQGNLLHATSPQMVMLPPMKRAEEPRELVTALACGMSHTAVLTERGNLYTWGSKQMFSPLPHKLPSLKGSRGRIASIACGSSFTAFCILSTDETLYEAQHRHLLWHTRTTEVPKLDLSLCPPIPLWSTSQHACLPRLQPMAEQRAEEAKKKQADTALDSIDLHDYLHPRCRLCWRCPGFVSNLNQLTMCQLCKHKREHHGKRLGPMGEYEAVRKLQSKYRQRQGTKYLHHLFLERMQRVFSIRHDTFFYYNIHNHEKRWTRPRLLPLDLDCPIRDPDDEVVRPPYTPDDAACVIQGLYRAMKARKFLRMILNSRYETLVDKASGKPYYRDRRTNAVRWTRPFEKLLAHADHHHHSRHRREPMTRDEAVAIVQRCTRGAIARKRLRKMLQKRFKALIDSSTGATYYYDASTKQVSWTKPRFFVDDASGPSPKPKRPAYTESSAASLLQRVYRGRRARRSLIELLQSRFQQAWDPKTQKFYFVNTVTHETMWDKPALLKNVVLPDVPVHHKRKKKKAYNMSDVDAAMRLQAVLRSKITRKRAQKELHRLYERVWDPETQAFFYHNLRTKEVTWTAPKLWNDAVYEKIEQERARAKAQEQAEEDSSSDGNVGANVNVPKDDQRDIEAASTHNTVTTNASTKKRRRRDYAIRDPNEAAKVIQALFRRRRGWTESIKTLLTRFQKVYDPNTQRYFYFDQEKQVSMWEAPRLLQKSKAKATTPKFKSPESAATHIQGIFRLRKARQEALQLAQANYEKVFDEAVQAYYYFNTRTGESQWTKPKCLRDSDVVHVLKLDIAGRVVEETEVAGVPTN</sequence>
<dbReference type="PROSITE" id="PS00626">
    <property type="entry name" value="RCC1_2"/>
    <property type="match status" value="2"/>
</dbReference>
<reference evidence="6 7" key="1">
    <citation type="submission" date="2019-03" db="EMBL/GenBank/DDBJ databases">
        <authorList>
            <person name="Gaulin E."/>
            <person name="Dumas B."/>
        </authorList>
    </citation>
    <scope>NUCLEOTIDE SEQUENCE [LARGE SCALE GENOMIC DNA]</scope>
    <source>
        <strain evidence="6">CBS 568.67</strain>
    </source>
</reference>
<evidence type="ECO:0000313" key="7">
    <source>
        <dbReference type="Proteomes" id="UP000332933"/>
    </source>
</evidence>
<dbReference type="EMBL" id="VJMH01006378">
    <property type="protein sequence ID" value="KAF0690438.1"/>
    <property type="molecule type" value="Genomic_DNA"/>
</dbReference>
<dbReference type="CDD" id="cd00201">
    <property type="entry name" value="WW"/>
    <property type="match status" value="3"/>
</dbReference>
<evidence type="ECO:0000256" key="2">
    <source>
        <dbReference type="PROSITE-ProRule" id="PRU00235"/>
    </source>
</evidence>
<evidence type="ECO:0000313" key="5">
    <source>
        <dbReference type="EMBL" id="KAF0690438.1"/>
    </source>
</evidence>
<dbReference type="InterPro" id="IPR051709">
    <property type="entry name" value="Ub-ligase/GTPase-reg"/>
</dbReference>
<dbReference type="SUPFAM" id="SSF50985">
    <property type="entry name" value="RCC1/BLIP-II"/>
    <property type="match status" value="1"/>
</dbReference>
<feature type="region of interest" description="Disordered" evidence="3">
    <location>
        <begin position="1"/>
        <end position="46"/>
    </location>
</feature>
<dbReference type="PROSITE" id="PS50012">
    <property type="entry name" value="RCC1_3"/>
    <property type="match status" value="4"/>
</dbReference>
<dbReference type="SUPFAM" id="SSF51045">
    <property type="entry name" value="WW domain"/>
    <property type="match status" value="1"/>
</dbReference>
<dbReference type="InterPro" id="IPR058923">
    <property type="entry name" value="RCC1-like_dom"/>
</dbReference>
<dbReference type="Pfam" id="PF13540">
    <property type="entry name" value="RCC1_2"/>
    <property type="match status" value="1"/>
</dbReference>
<gene>
    <name evidence="6" type="primary">Aste57867_18170</name>
    <name evidence="5" type="ORF">As57867_018108</name>
    <name evidence="6" type="ORF">ASTE57867_18170</name>
</gene>
<dbReference type="Pfam" id="PF00612">
    <property type="entry name" value="IQ"/>
    <property type="match status" value="1"/>
</dbReference>
<feature type="domain" description="WW" evidence="4">
    <location>
        <begin position="867"/>
        <end position="889"/>
    </location>
</feature>
<dbReference type="PANTHER" id="PTHR45622">
    <property type="entry name" value="UBIQUITIN-PROTEIN LIGASE E3A-RELATED"/>
    <property type="match status" value="1"/>
</dbReference>
<name>A0A485LB36_9STRA</name>
<dbReference type="Gene3D" id="1.20.5.190">
    <property type="match status" value="1"/>
</dbReference>
<dbReference type="InterPro" id="IPR000408">
    <property type="entry name" value="Reg_chr_condens"/>
</dbReference>
<organism evidence="6 7">
    <name type="scientific">Aphanomyces stellatus</name>
    <dbReference type="NCBI Taxonomy" id="120398"/>
    <lineage>
        <taxon>Eukaryota</taxon>
        <taxon>Sar</taxon>
        <taxon>Stramenopiles</taxon>
        <taxon>Oomycota</taxon>
        <taxon>Saprolegniomycetes</taxon>
        <taxon>Saprolegniales</taxon>
        <taxon>Verrucalvaceae</taxon>
        <taxon>Aphanomyces</taxon>
    </lineage>
</organism>
<dbReference type="Gene3D" id="2.20.70.10">
    <property type="match status" value="4"/>
</dbReference>
<dbReference type="InterPro" id="IPR000048">
    <property type="entry name" value="IQ_motif_EF-hand-BS"/>
</dbReference>
<dbReference type="GO" id="GO:0005737">
    <property type="term" value="C:cytoplasm"/>
    <property type="evidence" value="ECO:0007669"/>
    <property type="project" value="TreeGrafter"/>
</dbReference>
<dbReference type="EMBL" id="CAADRA010006399">
    <property type="protein sequence ID" value="VFT94908.1"/>
    <property type="molecule type" value="Genomic_DNA"/>
</dbReference>
<keyword evidence="1" id="KW-0677">Repeat</keyword>
<feature type="repeat" description="RCC1" evidence="2">
    <location>
        <begin position="456"/>
        <end position="514"/>
    </location>
</feature>
<evidence type="ECO:0000256" key="1">
    <source>
        <dbReference type="ARBA" id="ARBA00022737"/>
    </source>
</evidence>
<feature type="domain" description="WW" evidence="4">
    <location>
        <begin position="930"/>
        <end position="964"/>
    </location>
</feature>
<evidence type="ECO:0000259" key="4">
    <source>
        <dbReference type="PROSITE" id="PS50020"/>
    </source>
</evidence>
<evidence type="ECO:0000313" key="6">
    <source>
        <dbReference type="EMBL" id="VFT94908.1"/>
    </source>
</evidence>
<feature type="domain" description="WW" evidence="4">
    <location>
        <begin position="1213"/>
        <end position="1247"/>
    </location>
</feature>
<dbReference type="PROSITE" id="PS50096">
    <property type="entry name" value="IQ"/>
    <property type="match status" value="4"/>
</dbReference>
<dbReference type="InterPro" id="IPR036020">
    <property type="entry name" value="WW_dom_sf"/>
</dbReference>
<protein>
    <submittedName>
        <fullName evidence="6">Aste57867_18170 protein</fullName>
    </submittedName>
</protein>
<keyword evidence="7" id="KW-1185">Reference proteome</keyword>
<accession>A0A485LB36</accession>
<dbReference type="PROSITE" id="PS50020">
    <property type="entry name" value="WW_DOMAIN_2"/>
    <property type="match status" value="4"/>
</dbReference>